<dbReference type="OrthoDB" id="2384430at2759"/>
<dbReference type="Proteomes" id="UP000232688">
    <property type="component" value="Unassembled WGS sequence"/>
</dbReference>
<reference evidence="3 4" key="2">
    <citation type="submission" date="2017-10" db="EMBL/GenBank/DDBJ databases">
        <title>Extensive intraspecific genome diversity in a model arbuscular mycorrhizal fungus.</title>
        <authorList>
            <person name="Chen E.C.H."/>
            <person name="Morin E."/>
            <person name="Baudet D."/>
            <person name="Noel J."/>
            <person name="Ndikumana S."/>
            <person name="Charron P."/>
            <person name="St-Onge C."/>
            <person name="Giorgi J."/>
            <person name="Grigoriev I.V."/>
            <person name="Roux C."/>
            <person name="Martin F.M."/>
            <person name="Corradi N."/>
        </authorList>
    </citation>
    <scope>NUCLEOTIDE SEQUENCE [LARGE SCALE GENOMIC DNA]</scope>
    <source>
        <strain evidence="1 3">A1</strain>
        <strain evidence="2 4">C2</strain>
    </source>
</reference>
<dbReference type="SUPFAM" id="SSF81901">
    <property type="entry name" value="HCP-like"/>
    <property type="match status" value="1"/>
</dbReference>
<dbReference type="Pfam" id="PF08238">
    <property type="entry name" value="Sel1"/>
    <property type="match status" value="1"/>
</dbReference>
<dbReference type="Proteomes" id="UP000233469">
    <property type="component" value="Unassembled WGS sequence"/>
</dbReference>
<proteinExistence type="predicted"/>
<evidence type="ECO:0000313" key="2">
    <source>
        <dbReference type="EMBL" id="PKK57650.1"/>
    </source>
</evidence>
<organism evidence="1 3">
    <name type="scientific">Rhizophagus irregularis</name>
    <dbReference type="NCBI Taxonomy" id="588596"/>
    <lineage>
        <taxon>Eukaryota</taxon>
        <taxon>Fungi</taxon>
        <taxon>Fungi incertae sedis</taxon>
        <taxon>Mucoromycota</taxon>
        <taxon>Glomeromycotina</taxon>
        <taxon>Glomeromycetes</taxon>
        <taxon>Glomerales</taxon>
        <taxon>Glomeraceae</taxon>
        <taxon>Rhizophagus</taxon>
    </lineage>
</organism>
<evidence type="ECO:0000313" key="1">
    <source>
        <dbReference type="EMBL" id="PKC53808.1"/>
    </source>
</evidence>
<evidence type="ECO:0000313" key="4">
    <source>
        <dbReference type="Proteomes" id="UP000233469"/>
    </source>
</evidence>
<protein>
    <submittedName>
        <fullName evidence="1">Uncharacterized protein</fullName>
    </submittedName>
</protein>
<dbReference type="EMBL" id="LLXL01004212">
    <property type="protein sequence ID" value="PKK57650.1"/>
    <property type="molecule type" value="Genomic_DNA"/>
</dbReference>
<dbReference type="VEuPathDB" id="FungiDB:RhiirA1_478526"/>
<dbReference type="AlphaFoldDB" id="A0A2I1FJZ7"/>
<reference evidence="2 4" key="1">
    <citation type="submission" date="2016-04" db="EMBL/GenBank/DDBJ databases">
        <title>Genome analyses suggest a sexual origin of heterokaryosis in a supposedly ancient asexual fungus.</title>
        <authorList>
            <person name="Ropars J."/>
            <person name="Sedzielewska K."/>
            <person name="Noel J."/>
            <person name="Charron P."/>
            <person name="Farinelli L."/>
            <person name="Marton T."/>
            <person name="Kruger M."/>
            <person name="Pelin A."/>
            <person name="Brachmann A."/>
            <person name="Corradi N."/>
        </authorList>
    </citation>
    <scope>NUCLEOTIDE SEQUENCE [LARGE SCALE GENOMIC DNA]</scope>
    <source>
        <strain evidence="2 4">C2</strain>
    </source>
</reference>
<reference evidence="1 3" key="3">
    <citation type="submission" date="2017-10" db="EMBL/GenBank/DDBJ databases">
        <title>Genome analyses suggest a sexual origin of heterokaryosis in a supposedly ancient asexual fungus.</title>
        <authorList>
            <person name="Corradi N."/>
            <person name="Sedzielewska K."/>
            <person name="Noel J."/>
            <person name="Charron P."/>
            <person name="Farinelli L."/>
            <person name="Marton T."/>
            <person name="Kruger M."/>
            <person name="Pelin A."/>
            <person name="Brachmann A."/>
            <person name="Corradi N."/>
        </authorList>
    </citation>
    <scope>NUCLEOTIDE SEQUENCE [LARGE SCALE GENOMIC DNA]</scope>
    <source>
        <strain evidence="1 3">A1</strain>
    </source>
</reference>
<dbReference type="InterPro" id="IPR006597">
    <property type="entry name" value="Sel1-like"/>
</dbReference>
<dbReference type="Gene3D" id="1.25.40.10">
    <property type="entry name" value="Tetratricopeptide repeat domain"/>
    <property type="match status" value="1"/>
</dbReference>
<accession>A0A2I1FJZ7</accession>
<dbReference type="InterPro" id="IPR011990">
    <property type="entry name" value="TPR-like_helical_dom_sf"/>
</dbReference>
<sequence length="59" mass="6924">MYYEGKGIEKDVDLAIYWYEKSANQGDQDAQYILKELKKLFYLKGAATRISTLLINVRF</sequence>
<comment type="caution">
    <text evidence="1">The sequence shown here is derived from an EMBL/GenBank/DDBJ whole genome shotgun (WGS) entry which is preliminary data.</text>
</comment>
<name>A0A2I1FJZ7_9GLOM</name>
<evidence type="ECO:0000313" key="3">
    <source>
        <dbReference type="Proteomes" id="UP000232688"/>
    </source>
</evidence>
<gene>
    <name evidence="1" type="ORF">RhiirA1_478526</name>
    <name evidence="2" type="ORF">RhiirC2_797660</name>
</gene>
<dbReference type="EMBL" id="LLXH01003814">
    <property type="protein sequence ID" value="PKC53808.1"/>
    <property type="molecule type" value="Genomic_DNA"/>
</dbReference>